<keyword evidence="2" id="KW-1185">Reference proteome</keyword>
<sequence length="276" mass="30655">MRGFRCSLLVTTLALGAMITVLAKYYGLPKPQGITPSTTVPFELEFFRVCLMVPIAMYMYQPTELTQAVAFRSVNYQSMFVAWFADPDLISPLVSIGAAATIVARMVGTFFRYSVTVYNAKDIYNSLAVYPSSLAGYGGVSGPFFQFPLVISLRFHVTTYAITFSRHHNAAWHEECRICWSPAFGGKQFSILLPESNISKGRIKLIKGLFSLSYEIEFLEIDPFRSDDTIFLLCRISLGGCTDIGCIACNSTINARICKLYTVSSVAVHETIKADK</sequence>
<evidence type="ECO:0000313" key="1">
    <source>
        <dbReference type="EMBL" id="KAF2466217.1"/>
    </source>
</evidence>
<protein>
    <submittedName>
        <fullName evidence="1">Uncharacterized protein</fullName>
    </submittedName>
</protein>
<reference evidence="1" key="1">
    <citation type="journal article" date="2020" name="Stud. Mycol.">
        <title>101 Dothideomycetes genomes: a test case for predicting lifestyles and emergence of pathogens.</title>
        <authorList>
            <person name="Haridas S."/>
            <person name="Albert R."/>
            <person name="Binder M."/>
            <person name="Bloem J."/>
            <person name="Labutti K."/>
            <person name="Salamov A."/>
            <person name="Andreopoulos B."/>
            <person name="Baker S."/>
            <person name="Barry K."/>
            <person name="Bills G."/>
            <person name="Bluhm B."/>
            <person name="Cannon C."/>
            <person name="Castanera R."/>
            <person name="Culley D."/>
            <person name="Daum C."/>
            <person name="Ezra D."/>
            <person name="Gonzalez J."/>
            <person name="Henrissat B."/>
            <person name="Kuo A."/>
            <person name="Liang C."/>
            <person name="Lipzen A."/>
            <person name="Lutzoni F."/>
            <person name="Magnuson J."/>
            <person name="Mondo S."/>
            <person name="Nolan M."/>
            <person name="Ohm R."/>
            <person name="Pangilinan J."/>
            <person name="Park H.-J."/>
            <person name="Ramirez L."/>
            <person name="Alfaro M."/>
            <person name="Sun H."/>
            <person name="Tritt A."/>
            <person name="Yoshinaga Y."/>
            <person name="Zwiers L.-H."/>
            <person name="Turgeon B."/>
            <person name="Goodwin S."/>
            <person name="Spatafora J."/>
            <person name="Crous P."/>
            <person name="Grigoriev I."/>
        </authorList>
    </citation>
    <scope>NUCLEOTIDE SEQUENCE</scope>
    <source>
        <strain evidence="1">ATCC 200398</strain>
    </source>
</reference>
<comment type="caution">
    <text evidence="1">The sequence shown here is derived from an EMBL/GenBank/DDBJ whole genome shotgun (WGS) entry which is preliminary data.</text>
</comment>
<dbReference type="EMBL" id="MU003525">
    <property type="protein sequence ID" value="KAF2466217.1"/>
    <property type="molecule type" value="Genomic_DNA"/>
</dbReference>
<dbReference type="Proteomes" id="UP000799755">
    <property type="component" value="Unassembled WGS sequence"/>
</dbReference>
<evidence type="ECO:0000313" key="2">
    <source>
        <dbReference type="Proteomes" id="UP000799755"/>
    </source>
</evidence>
<gene>
    <name evidence="1" type="ORF">BDR25DRAFT_359586</name>
</gene>
<accession>A0ACB6QH59</accession>
<name>A0ACB6QH59_9PLEO</name>
<proteinExistence type="predicted"/>
<organism evidence="1 2">
    <name type="scientific">Lindgomyces ingoldianus</name>
    <dbReference type="NCBI Taxonomy" id="673940"/>
    <lineage>
        <taxon>Eukaryota</taxon>
        <taxon>Fungi</taxon>
        <taxon>Dikarya</taxon>
        <taxon>Ascomycota</taxon>
        <taxon>Pezizomycotina</taxon>
        <taxon>Dothideomycetes</taxon>
        <taxon>Pleosporomycetidae</taxon>
        <taxon>Pleosporales</taxon>
        <taxon>Lindgomycetaceae</taxon>
        <taxon>Lindgomyces</taxon>
    </lineage>
</organism>